<evidence type="ECO:0000313" key="3">
    <source>
        <dbReference type="Proteomes" id="UP001485043"/>
    </source>
</evidence>
<feature type="compositionally biased region" description="Basic and acidic residues" evidence="1">
    <location>
        <begin position="58"/>
        <end position="73"/>
    </location>
</feature>
<comment type="caution">
    <text evidence="2">The sequence shown here is derived from an EMBL/GenBank/DDBJ whole genome shotgun (WGS) entry which is preliminary data.</text>
</comment>
<proteinExistence type="predicted"/>
<feature type="region of interest" description="Disordered" evidence="1">
    <location>
        <begin position="1"/>
        <end position="122"/>
    </location>
</feature>
<dbReference type="Proteomes" id="UP001485043">
    <property type="component" value="Unassembled WGS sequence"/>
</dbReference>
<accession>A0AAW1SSH4</accession>
<evidence type="ECO:0000313" key="2">
    <source>
        <dbReference type="EMBL" id="KAK9857613.1"/>
    </source>
</evidence>
<keyword evidence="3" id="KW-1185">Reference proteome</keyword>
<reference evidence="2 3" key="1">
    <citation type="journal article" date="2024" name="Nat. Commun.">
        <title>Phylogenomics reveals the evolutionary origins of lichenization in chlorophyte algae.</title>
        <authorList>
            <person name="Puginier C."/>
            <person name="Libourel C."/>
            <person name="Otte J."/>
            <person name="Skaloud P."/>
            <person name="Haon M."/>
            <person name="Grisel S."/>
            <person name="Petersen M."/>
            <person name="Berrin J.G."/>
            <person name="Delaux P.M."/>
            <person name="Dal Grande F."/>
            <person name="Keller J."/>
        </authorList>
    </citation>
    <scope>NUCLEOTIDE SEQUENCE [LARGE SCALE GENOMIC DNA]</scope>
    <source>
        <strain evidence="2 3">SAG 2523</strain>
    </source>
</reference>
<feature type="non-terminal residue" evidence="2">
    <location>
        <position position="1"/>
    </location>
</feature>
<protein>
    <submittedName>
        <fullName evidence="2">Uncharacterized protein</fullName>
    </submittedName>
</protein>
<dbReference type="AlphaFoldDB" id="A0AAW1SSH4"/>
<feature type="compositionally biased region" description="Polar residues" evidence="1">
    <location>
        <begin position="74"/>
        <end position="84"/>
    </location>
</feature>
<evidence type="ECO:0000256" key="1">
    <source>
        <dbReference type="SAM" id="MobiDB-lite"/>
    </source>
</evidence>
<feature type="compositionally biased region" description="Polar residues" evidence="1">
    <location>
        <begin position="10"/>
        <end position="20"/>
    </location>
</feature>
<gene>
    <name evidence="2" type="ORF">WJX84_003309</name>
</gene>
<name>A0AAW1SSH4_9CHLO</name>
<dbReference type="EMBL" id="JALJOV010000959">
    <property type="protein sequence ID" value="KAK9857613.1"/>
    <property type="molecule type" value="Genomic_DNA"/>
</dbReference>
<sequence length="213" mass="22561">SGLPVPARQPSDSVTSQAGPFSSLRALEPGGDVGAASMPTSPMAHNVDPMKVLVDPPDTERLLKTKSALDSKSSDPTSGTTSNPIAAPALADTSTPQDVSTAPLPNPLVEGQLEKSQPPPLAWPDTDYTKATLRRNNTNGHHFPRSRGPFMNNGLVQPYSRMPHQDMTSAATCSLTGATETGRSLWFPGPETAQQRAAWVSLNARRQGRPCVT</sequence>
<organism evidence="2 3">
    <name type="scientific">Apatococcus fuscideae</name>
    <dbReference type="NCBI Taxonomy" id="2026836"/>
    <lineage>
        <taxon>Eukaryota</taxon>
        <taxon>Viridiplantae</taxon>
        <taxon>Chlorophyta</taxon>
        <taxon>core chlorophytes</taxon>
        <taxon>Trebouxiophyceae</taxon>
        <taxon>Chlorellales</taxon>
        <taxon>Chlorellaceae</taxon>
        <taxon>Apatococcus</taxon>
    </lineage>
</organism>